<dbReference type="Gene3D" id="2.30.39.10">
    <property type="entry name" value="Alpha-1-antitrypsin, domain 1"/>
    <property type="match status" value="1"/>
</dbReference>
<evidence type="ECO:0000313" key="2">
    <source>
        <dbReference type="EMBL" id="KAL3070071.1"/>
    </source>
</evidence>
<reference evidence="3 4" key="1">
    <citation type="submission" date="2024-10" db="EMBL/GenBank/DDBJ databases">
        <authorList>
            <person name="Kim D."/>
        </authorList>
    </citation>
    <scope>NUCLEOTIDE SEQUENCE [LARGE SCALE GENOMIC DNA]</scope>
    <source>
        <strain evidence="3">BH-2024</strain>
    </source>
</reference>
<dbReference type="InterPro" id="IPR042185">
    <property type="entry name" value="Serpin_sf_2"/>
</dbReference>
<name>A0ABD2LQN5_9BILA</name>
<protein>
    <recommendedName>
        <fullName evidence="1">Serpin domain-containing protein</fullName>
    </recommendedName>
</protein>
<accession>A0ABD2LQN5</accession>
<sequence length="70" mass="7956">MRAHLFIVLPNSNDGLTKVLGELTEAKLIRMIEKSPVIRVEVFLPKFKIESTPNLEELLPSLGFKCEFSQ</sequence>
<dbReference type="EMBL" id="JBICBT010000323">
    <property type="protein sequence ID" value="KAL3117439.1"/>
    <property type="molecule type" value="Genomic_DNA"/>
</dbReference>
<dbReference type="Pfam" id="PF00079">
    <property type="entry name" value="Serpin"/>
    <property type="match status" value="1"/>
</dbReference>
<feature type="domain" description="Serpin" evidence="1">
    <location>
        <begin position="3"/>
        <end position="69"/>
    </location>
</feature>
<dbReference type="Proteomes" id="UP001620626">
    <property type="component" value="Unassembled WGS sequence"/>
</dbReference>
<dbReference type="Gene3D" id="3.30.497.10">
    <property type="entry name" value="Antithrombin, subunit I, domain 2"/>
    <property type="match status" value="1"/>
</dbReference>
<comment type="caution">
    <text evidence="3">The sequence shown here is derived from an EMBL/GenBank/DDBJ whole genome shotgun (WGS) entry which is preliminary data.</text>
</comment>
<dbReference type="SUPFAM" id="SSF56574">
    <property type="entry name" value="Serpins"/>
    <property type="match status" value="1"/>
</dbReference>
<evidence type="ECO:0000259" key="1">
    <source>
        <dbReference type="Pfam" id="PF00079"/>
    </source>
</evidence>
<dbReference type="InterPro" id="IPR023796">
    <property type="entry name" value="Serpin_dom"/>
</dbReference>
<proteinExistence type="predicted"/>
<dbReference type="InterPro" id="IPR036186">
    <property type="entry name" value="Serpin_sf"/>
</dbReference>
<keyword evidence="4" id="KW-1185">Reference proteome</keyword>
<dbReference type="EMBL" id="JBICBT010001386">
    <property type="protein sequence ID" value="KAL3070071.1"/>
    <property type="molecule type" value="Genomic_DNA"/>
</dbReference>
<gene>
    <name evidence="3" type="ORF">niasHT_004442</name>
    <name evidence="2" type="ORF">niasHT_033581</name>
</gene>
<organism evidence="3 4">
    <name type="scientific">Heterodera trifolii</name>
    <dbReference type="NCBI Taxonomy" id="157864"/>
    <lineage>
        <taxon>Eukaryota</taxon>
        <taxon>Metazoa</taxon>
        <taxon>Ecdysozoa</taxon>
        <taxon>Nematoda</taxon>
        <taxon>Chromadorea</taxon>
        <taxon>Rhabditida</taxon>
        <taxon>Tylenchina</taxon>
        <taxon>Tylenchomorpha</taxon>
        <taxon>Tylenchoidea</taxon>
        <taxon>Heteroderidae</taxon>
        <taxon>Heteroderinae</taxon>
        <taxon>Heterodera</taxon>
    </lineage>
</organism>
<dbReference type="InterPro" id="IPR042178">
    <property type="entry name" value="Serpin_sf_1"/>
</dbReference>
<evidence type="ECO:0000313" key="3">
    <source>
        <dbReference type="EMBL" id="KAL3117439.1"/>
    </source>
</evidence>
<evidence type="ECO:0000313" key="4">
    <source>
        <dbReference type="Proteomes" id="UP001620626"/>
    </source>
</evidence>
<dbReference type="AlphaFoldDB" id="A0ABD2LQN5"/>